<dbReference type="RefSeq" id="XP_071914059.1">
    <property type="nucleotide sequence ID" value="XM_072057958.1"/>
</dbReference>
<feature type="domain" description="Retrovirus-related Pol polyprotein from transposon TNT 1-94-like beta-barrel" evidence="1">
    <location>
        <begin position="254"/>
        <end position="330"/>
    </location>
</feature>
<proteinExistence type="predicted"/>
<keyword evidence="2" id="KW-1185">Reference proteome</keyword>
<dbReference type="Proteomes" id="UP001652660">
    <property type="component" value="Chromosome 7c"/>
</dbReference>
<gene>
    <name evidence="3" type="primary">LOC113736014</name>
</gene>
<dbReference type="PANTHER" id="PTHR35317:SF31">
    <property type="entry name" value="DUF4219 DOMAIN-CONTAINING PROTEIN"/>
    <property type="match status" value="1"/>
</dbReference>
<evidence type="ECO:0000313" key="3">
    <source>
        <dbReference type="RefSeq" id="XP_071914059.1"/>
    </source>
</evidence>
<evidence type="ECO:0000259" key="1">
    <source>
        <dbReference type="Pfam" id="PF22936"/>
    </source>
</evidence>
<dbReference type="PANTHER" id="PTHR35317">
    <property type="entry name" value="OS04G0629600 PROTEIN"/>
    <property type="match status" value="1"/>
</dbReference>
<reference evidence="3" key="1">
    <citation type="submission" date="2025-08" db="UniProtKB">
        <authorList>
            <consortium name="RefSeq"/>
        </authorList>
    </citation>
    <scope>IDENTIFICATION</scope>
    <source>
        <tissue evidence="3">Leaves</tissue>
    </source>
</reference>
<dbReference type="Pfam" id="PF14223">
    <property type="entry name" value="Retrotran_gag_2"/>
    <property type="match status" value="1"/>
</dbReference>
<accession>A0ABM4V3E4</accession>
<organism evidence="2 3">
    <name type="scientific">Coffea arabica</name>
    <name type="common">Arabian coffee</name>
    <dbReference type="NCBI Taxonomy" id="13443"/>
    <lineage>
        <taxon>Eukaryota</taxon>
        <taxon>Viridiplantae</taxon>
        <taxon>Streptophyta</taxon>
        <taxon>Embryophyta</taxon>
        <taxon>Tracheophyta</taxon>
        <taxon>Spermatophyta</taxon>
        <taxon>Magnoliopsida</taxon>
        <taxon>eudicotyledons</taxon>
        <taxon>Gunneridae</taxon>
        <taxon>Pentapetalae</taxon>
        <taxon>asterids</taxon>
        <taxon>lamiids</taxon>
        <taxon>Gentianales</taxon>
        <taxon>Rubiaceae</taxon>
        <taxon>Ixoroideae</taxon>
        <taxon>Gardenieae complex</taxon>
        <taxon>Bertiereae - Coffeeae clade</taxon>
        <taxon>Coffeeae</taxon>
        <taxon>Coffea</taxon>
    </lineage>
</organism>
<evidence type="ECO:0000313" key="2">
    <source>
        <dbReference type="Proteomes" id="UP001652660"/>
    </source>
</evidence>
<dbReference type="InterPro" id="IPR054722">
    <property type="entry name" value="PolX-like_BBD"/>
</dbReference>
<dbReference type="GeneID" id="113736014"/>
<protein>
    <recommendedName>
        <fullName evidence="1">Retrovirus-related Pol polyprotein from transposon TNT 1-94-like beta-barrel domain-containing protein</fullName>
    </recommendedName>
</protein>
<dbReference type="Pfam" id="PF22936">
    <property type="entry name" value="Pol_BBD"/>
    <property type="match status" value="1"/>
</dbReference>
<sequence length="455" mass="52475">MPGNNFLSNPPNFTGENYQIWAVKMKSYLDANDLWDVVEIDPVPELSEDPTIAEMRAHRDAVKRRSKAMTCIHSAVSDAVFTKIMTCETAKEAWDTLKVAFQSNDRTRQMQLLNLRREFELLRMKDKENIKEYSDRLLNVVNKIRLIGEQLPDSRVVEKVLVSLPERFETKISSLEDSRDLSEMTLPELINALEAQEQRRAIRTEEVIEGAFQATNEDQIRQGFVNKWDIWREFAKIKEKENIMLRWLMNKMRNSGCTHHMAYDESIFRKLDKSQISKVRIGNGDYIEVKGKGSVAIDYGSGTKIISDVLYVPEINQNLLSVGQLLEKNYSVIFKNRTCVIHDPVGNELFSVKMRGKNFALNLSEIDNSKVQYYEPKNLDDAKIQEEIIDETIEGGYIVKIHEKLPKDDGSSIAYGSFTFKLQRSHLNTSKNLILVLKVVSRNIARLKTRLQTFL</sequence>
<name>A0ABM4V3E4_COFAR</name>